<organism evidence="5">
    <name type="scientific">Superstitionia donensis</name>
    <dbReference type="NCBI Taxonomy" id="311983"/>
    <lineage>
        <taxon>Eukaryota</taxon>
        <taxon>Metazoa</taxon>
        <taxon>Ecdysozoa</taxon>
        <taxon>Arthropoda</taxon>
        <taxon>Chelicerata</taxon>
        <taxon>Arachnida</taxon>
        <taxon>Scorpiones</taxon>
        <taxon>Iurida</taxon>
        <taxon>Chactoidea</taxon>
        <taxon>Superstitionidae</taxon>
        <taxon>Superstitionia</taxon>
    </lineage>
</organism>
<keyword evidence="2" id="KW-0964">Secreted</keyword>
<evidence type="ECO:0000256" key="4">
    <source>
        <dbReference type="SAM" id="SignalP"/>
    </source>
</evidence>
<evidence type="ECO:0000256" key="3">
    <source>
        <dbReference type="ARBA" id="ARBA00022656"/>
    </source>
</evidence>
<accession>A0A1V1WBP9</accession>
<evidence type="ECO:0000256" key="2">
    <source>
        <dbReference type="ARBA" id="ARBA00022525"/>
    </source>
</evidence>
<comment type="subcellular location">
    <subcellularLocation>
        <location evidence="1">Secreted</location>
    </subcellularLocation>
</comment>
<dbReference type="Pfam" id="PF00537">
    <property type="entry name" value="Toxin_3"/>
    <property type="match status" value="2"/>
</dbReference>
<evidence type="ECO:0000313" key="5">
    <source>
        <dbReference type="EMBL" id="JAV45777.1"/>
    </source>
</evidence>
<dbReference type="GO" id="GO:0034220">
    <property type="term" value="P:monoatomic ion transmembrane transport"/>
    <property type="evidence" value="ECO:0007669"/>
    <property type="project" value="UniProtKB-KW"/>
</dbReference>
<keyword evidence="5" id="KW-0406">Ion transport</keyword>
<dbReference type="InterPro" id="IPR002061">
    <property type="entry name" value="Scorpion_toxinL/defensin"/>
</dbReference>
<sequence>MKSVVLSIIWVLVLLLQDTVVLQKYDGYLYHKNGSYYQCYRATVSNCPSVCHKYGAYGGECHGTPAGCFCKGLEIKKHGGYPMENGEYVWCGGDDEMCDDVCKRQEAESGYCYSSRYCWCVPP</sequence>
<dbReference type="EMBL" id="GFCD01000008">
    <property type="protein sequence ID" value="JAV45777.1"/>
    <property type="molecule type" value="Transcribed_RNA"/>
</dbReference>
<protein>
    <submittedName>
        <fullName evidence="5">Putative Na+ channel toxin</fullName>
    </submittedName>
</protein>
<dbReference type="CDD" id="cd23106">
    <property type="entry name" value="neurotoxins_LC_scorpion"/>
    <property type="match status" value="1"/>
</dbReference>
<reference evidence="5" key="1">
    <citation type="journal article" date="2016" name="Toxins">
        <title>Venom Gland Transcriptomic and Proteomic Analyses of the Enigmatic Scorpion Superstitionia donensis (Scorpiones: Superstitioniidae), with Insights on the Evolution of Its Venom Components.</title>
        <authorList>
            <person name="Santibanez-Lopez C.E."/>
            <person name="Cid-Uribe J.I."/>
            <person name="Batista C.V."/>
            <person name="Ortiz E."/>
            <person name="Possani L.D."/>
        </authorList>
    </citation>
    <scope>NUCLEOTIDE SEQUENCE</scope>
    <source>
        <strain evidence="5">Pooled</strain>
        <tissue evidence="5">Venom gland</tissue>
    </source>
</reference>
<dbReference type="Gene3D" id="3.30.30.10">
    <property type="entry name" value="Knottin, scorpion toxin-like"/>
    <property type="match status" value="2"/>
</dbReference>
<dbReference type="InterPro" id="IPR036574">
    <property type="entry name" value="Scorpion_toxin-like_sf"/>
</dbReference>
<name>A0A1V1WBP9_9SCOR</name>
<proteinExistence type="predicted"/>
<keyword evidence="5" id="KW-0813">Transport</keyword>
<keyword evidence="4" id="KW-0732">Signal</keyword>
<dbReference type="GO" id="GO:0090729">
    <property type="term" value="F:toxin activity"/>
    <property type="evidence" value="ECO:0007669"/>
    <property type="project" value="UniProtKB-KW"/>
</dbReference>
<dbReference type="GO" id="GO:0005576">
    <property type="term" value="C:extracellular region"/>
    <property type="evidence" value="ECO:0007669"/>
    <property type="project" value="UniProtKB-SubCell"/>
</dbReference>
<feature type="signal peptide" evidence="4">
    <location>
        <begin position="1"/>
        <end position="23"/>
    </location>
</feature>
<dbReference type="GO" id="GO:0019871">
    <property type="term" value="F:sodium channel inhibitor activity"/>
    <property type="evidence" value="ECO:0007669"/>
    <property type="project" value="InterPro"/>
</dbReference>
<keyword evidence="5" id="KW-0407">Ion channel</keyword>
<feature type="chain" id="PRO_5012572778" evidence="4">
    <location>
        <begin position="24"/>
        <end position="123"/>
    </location>
</feature>
<dbReference type="AlphaFoldDB" id="A0A1V1WBP9"/>
<dbReference type="SUPFAM" id="SSF57095">
    <property type="entry name" value="Scorpion toxin-like"/>
    <property type="match status" value="2"/>
</dbReference>
<keyword evidence="3" id="KW-0800">Toxin</keyword>
<evidence type="ECO:0000256" key="1">
    <source>
        <dbReference type="ARBA" id="ARBA00004613"/>
    </source>
</evidence>